<feature type="domain" description="Protein root UVB sensitive/RUS" evidence="4">
    <location>
        <begin position="4"/>
        <end position="224"/>
    </location>
</feature>
<dbReference type="InterPro" id="IPR054549">
    <property type="entry name" value="UVB_sens_RUS_dom"/>
</dbReference>
<gene>
    <name evidence="5" type="ORF">Esi_0264_0025</name>
</gene>
<sequence>MLGLVLPSGFPASVHPPYMAYAGWQFTGMAASAAAGVMSTQALLYAMGLGAGALPLAATLNWVIKDGLGQLGGVAFSSLVSTRFDANPKLWRVVAAVSLDASMVLELLSPLAPAYFLPIASVANIGKNVSFLAASASRAAIHNVLSLKGNLADVTAKSGAQTILACMAGTGAGVTLSASLGSEFHAIVPACLCLSVVHLGANHMSMRRLGIPTFDHQRLELVVNGMADGDRSRGMPSPQDIAAQEDVVAYAVREKIGLDLSPTVVVGSRLKEAVKGWGELEELCRVCEGLPFLLSVRGDLAHRTGEVHVLLLEGCGAREVLAGSYVALVAKRLLLERGLRRSRGRRRAGTLTRGGKEVAPTGDILPEVIEEALRQGAALLASPPAPPSPIVSSSPTDTQGGQEEVGEAPTLQEQGDAARHGRMIARELSARAERSGWNTSALFLEKAGAVRLRLVRLPENCGDSSPGGRNAAAAAAAGG</sequence>
<feature type="region of interest" description="Disordered" evidence="2">
    <location>
        <begin position="380"/>
        <end position="419"/>
    </location>
</feature>
<dbReference type="InterPro" id="IPR006968">
    <property type="entry name" value="RUS_fam"/>
</dbReference>
<keyword evidence="3" id="KW-0472">Membrane</keyword>
<accession>D8LJS3</accession>
<dbReference type="EMBL" id="FN648447">
    <property type="protein sequence ID" value="CBN75993.1"/>
    <property type="molecule type" value="Genomic_DNA"/>
</dbReference>
<feature type="transmembrane region" description="Helical" evidence="3">
    <location>
        <begin position="20"/>
        <end position="37"/>
    </location>
</feature>
<dbReference type="PANTHER" id="PTHR12770">
    <property type="entry name" value="RUS1 FAMILY PROTEIN C16ORF58"/>
    <property type="match status" value="1"/>
</dbReference>
<keyword evidence="6" id="KW-1185">Reference proteome</keyword>
<dbReference type="EMBL" id="FN649751">
    <property type="protein sequence ID" value="CBN75993.1"/>
    <property type="molecule type" value="Genomic_DNA"/>
</dbReference>
<keyword evidence="3" id="KW-1133">Transmembrane helix</keyword>
<dbReference type="AlphaFoldDB" id="D8LJS3"/>
<dbReference type="eggNOG" id="KOG4249">
    <property type="taxonomic scope" value="Eukaryota"/>
</dbReference>
<protein>
    <recommendedName>
        <fullName evidence="4">Protein root UVB sensitive/RUS domain-containing protein</fullName>
    </recommendedName>
</protein>
<evidence type="ECO:0000313" key="6">
    <source>
        <dbReference type="Proteomes" id="UP000002630"/>
    </source>
</evidence>
<comment type="similarity">
    <text evidence="1">Belongs to the RUS1 family.</text>
</comment>
<dbReference type="InParanoid" id="D8LJS3"/>
<evidence type="ECO:0000259" key="4">
    <source>
        <dbReference type="Pfam" id="PF04884"/>
    </source>
</evidence>
<name>D8LJS3_ECTSI</name>
<feature type="transmembrane region" description="Helical" evidence="3">
    <location>
        <begin position="44"/>
        <end position="64"/>
    </location>
</feature>
<organism evidence="5 6">
    <name type="scientific">Ectocarpus siliculosus</name>
    <name type="common">Brown alga</name>
    <name type="synonym">Conferva siliculosa</name>
    <dbReference type="NCBI Taxonomy" id="2880"/>
    <lineage>
        <taxon>Eukaryota</taxon>
        <taxon>Sar</taxon>
        <taxon>Stramenopiles</taxon>
        <taxon>Ochrophyta</taxon>
        <taxon>PX clade</taxon>
        <taxon>Phaeophyceae</taxon>
        <taxon>Ectocarpales</taxon>
        <taxon>Ectocarpaceae</taxon>
        <taxon>Ectocarpus</taxon>
    </lineage>
</organism>
<dbReference type="OrthoDB" id="19606at2759"/>
<dbReference type="Proteomes" id="UP000002630">
    <property type="component" value="Linkage Group LG26"/>
</dbReference>
<evidence type="ECO:0000313" key="5">
    <source>
        <dbReference type="EMBL" id="CBN75993.1"/>
    </source>
</evidence>
<evidence type="ECO:0000256" key="1">
    <source>
        <dbReference type="ARBA" id="ARBA00007558"/>
    </source>
</evidence>
<proteinExistence type="inferred from homology"/>
<keyword evidence="3" id="KW-0812">Transmembrane</keyword>
<evidence type="ECO:0000256" key="2">
    <source>
        <dbReference type="SAM" id="MobiDB-lite"/>
    </source>
</evidence>
<dbReference type="PANTHER" id="PTHR12770:SF22">
    <property type="entry name" value="PROTEIN ROOT UVB SENSITIVE 1, CHLOROPLASTIC"/>
    <property type="match status" value="1"/>
</dbReference>
<dbReference type="Pfam" id="PF04884">
    <property type="entry name" value="UVB_sens_prot"/>
    <property type="match status" value="1"/>
</dbReference>
<evidence type="ECO:0000256" key="3">
    <source>
        <dbReference type="SAM" id="Phobius"/>
    </source>
</evidence>
<reference evidence="5 6" key="1">
    <citation type="journal article" date="2010" name="Nature">
        <title>The Ectocarpus genome and the independent evolution of multicellularity in brown algae.</title>
        <authorList>
            <person name="Cock J.M."/>
            <person name="Sterck L."/>
            <person name="Rouze P."/>
            <person name="Scornet D."/>
            <person name="Allen A.E."/>
            <person name="Amoutzias G."/>
            <person name="Anthouard V."/>
            <person name="Artiguenave F."/>
            <person name="Aury J.M."/>
            <person name="Badger J.H."/>
            <person name="Beszteri B."/>
            <person name="Billiau K."/>
            <person name="Bonnet E."/>
            <person name="Bothwell J.H."/>
            <person name="Bowler C."/>
            <person name="Boyen C."/>
            <person name="Brownlee C."/>
            <person name="Carrano C.J."/>
            <person name="Charrier B."/>
            <person name="Cho G.Y."/>
            <person name="Coelho S.M."/>
            <person name="Collen J."/>
            <person name="Corre E."/>
            <person name="Da Silva C."/>
            <person name="Delage L."/>
            <person name="Delaroque N."/>
            <person name="Dittami S.M."/>
            <person name="Doulbeau S."/>
            <person name="Elias M."/>
            <person name="Farnham G."/>
            <person name="Gachon C.M."/>
            <person name="Gschloessl B."/>
            <person name="Heesch S."/>
            <person name="Jabbari K."/>
            <person name="Jubin C."/>
            <person name="Kawai H."/>
            <person name="Kimura K."/>
            <person name="Kloareg B."/>
            <person name="Kupper F.C."/>
            <person name="Lang D."/>
            <person name="Le Bail A."/>
            <person name="Leblanc C."/>
            <person name="Lerouge P."/>
            <person name="Lohr M."/>
            <person name="Lopez P.J."/>
            <person name="Martens C."/>
            <person name="Maumus F."/>
            <person name="Michel G."/>
            <person name="Miranda-Saavedra D."/>
            <person name="Morales J."/>
            <person name="Moreau H."/>
            <person name="Motomura T."/>
            <person name="Nagasato C."/>
            <person name="Napoli C.A."/>
            <person name="Nelson D.R."/>
            <person name="Nyvall-Collen P."/>
            <person name="Peters A.F."/>
            <person name="Pommier C."/>
            <person name="Potin P."/>
            <person name="Poulain J."/>
            <person name="Quesneville H."/>
            <person name="Read B."/>
            <person name="Rensing S.A."/>
            <person name="Ritter A."/>
            <person name="Rousvoal S."/>
            <person name="Samanta M."/>
            <person name="Samson G."/>
            <person name="Schroeder D.C."/>
            <person name="Segurens B."/>
            <person name="Strittmatter M."/>
            <person name="Tonon T."/>
            <person name="Tregear J.W."/>
            <person name="Valentin K."/>
            <person name="von Dassow P."/>
            <person name="Yamagishi T."/>
            <person name="Van de Peer Y."/>
            <person name="Wincker P."/>
        </authorList>
    </citation>
    <scope>NUCLEOTIDE SEQUENCE [LARGE SCALE GENOMIC DNA]</scope>
    <source>
        <strain evidence="6">Ec32 / CCAP1310/4</strain>
    </source>
</reference>